<dbReference type="Pfam" id="PF21686">
    <property type="entry name" value="LigD_Prim-Pol"/>
    <property type="match status" value="1"/>
</dbReference>
<dbReference type="InterPro" id="IPR052171">
    <property type="entry name" value="NHEJ_LigD"/>
</dbReference>
<dbReference type="InterPro" id="IPR014145">
    <property type="entry name" value="LigD_pol_dom"/>
</dbReference>
<evidence type="ECO:0000256" key="1">
    <source>
        <dbReference type="SAM" id="MobiDB-lite"/>
    </source>
</evidence>
<dbReference type="EMBL" id="VFQF01000003">
    <property type="protein sequence ID" value="TQN45382.1"/>
    <property type="molecule type" value="Genomic_DNA"/>
</dbReference>
<dbReference type="InterPro" id="IPR033649">
    <property type="entry name" value="MtLigD_Pol-like"/>
</dbReference>
<reference evidence="3 4" key="1">
    <citation type="submission" date="2019-06" db="EMBL/GenBank/DDBJ databases">
        <title>Sequencing the genomes of 1000 actinobacteria strains.</title>
        <authorList>
            <person name="Klenk H.-P."/>
        </authorList>
    </citation>
    <scope>NUCLEOTIDE SEQUENCE [LARGE SCALE GENOMIC DNA]</scope>
    <source>
        <strain evidence="3 4">DSM 21776</strain>
    </source>
</reference>
<dbReference type="RefSeq" id="WP_141824606.1">
    <property type="nucleotide sequence ID" value="NZ_BAAAQC010000013.1"/>
</dbReference>
<dbReference type="NCBIfam" id="TIGR02778">
    <property type="entry name" value="ligD_pol"/>
    <property type="match status" value="1"/>
</dbReference>
<feature type="domain" description="DNA ligase D polymerase" evidence="2">
    <location>
        <begin position="33"/>
        <end position="266"/>
    </location>
</feature>
<feature type="compositionally biased region" description="Gly residues" evidence="1">
    <location>
        <begin position="266"/>
        <end position="291"/>
    </location>
</feature>
<dbReference type="AlphaFoldDB" id="A0A543PMS0"/>
<evidence type="ECO:0000313" key="3">
    <source>
        <dbReference type="EMBL" id="TQN45382.1"/>
    </source>
</evidence>
<dbReference type="CDD" id="cd04863">
    <property type="entry name" value="MtLigD_Pol_like"/>
    <property type="match status" value="1"/>
</dbReference>
<dbReference type="Proteomes" id="UP000320085">
    <property type="component" value="Unassembled WGS sequence"/>
</dbReference>
<comment type="caution">
    <text evidence="3">The sequence shown here is derived from an EMBL/GenBank/DDBJ whole genome shotgun (WGS) entry which is preliminary data.</text>
</comment>
<dbReference type="PANTHER" id="PTHR42705:SF2">
    <property type="entry name" value="BIFUNCTIONAL NON-HOMOLOGOUS END JOINING PROTEIN LIGD"/>
    <property type="match status" value="1"/>
</dbReference>
<feature type="region of interest" description="Disordered" evidence="1">
    <location>
        <begin position="264"/>
        <end position="291"/>
    </location>
</feature>
<dbReference type="PANTHER" id="PTHR42705">
    <property type="entry name" value="BIFUNCTIONAL NON-HOMOLOGOUS END JOINING PROTEIN LIGD"/>
    <property type="match status" value="1"/>
</dbReference>
<gene>
    <name evidence="3" type="ORF">FHX52_4622</name>
</gene>
<name>A0A543PMS0_9MICO</name>
<sequence length="314" mass="33888">MAYEPTKVTVEVEGRRLRLSSLEKVMFPRTGTTKAQVLDYYARIGPVILPHLRDRAVTRIRFPHGVGDMQFFEKNIPAGTPAWIRRAGRDPVFPLIDDLAGLTYFANLNSLELHVHQWRYEGEGRDAVPLNPDRLVIDLDPGPGTGLLECARVALIVRERLGRIGLDTVPVTSGSKGLQLYAVLPGAHTSDEVRDTVQQLAQELTKAHPDLVVWKMAKELRPGKVFLDWSQNVAAKTTVCPYSLRGRDEPTVAAPRSWAEIEAGAEGSGGTGASGGPDGPDGAGGAGGGGLAQLRMDEVLARVEADGDLAESIT</sequence>
<protein>
    <submittedName>
        <fullName evidence="3">Bifunctional non-homologous end joining protein LigD</fullName>
    </submittedName>
</protein>
<evidence type="ECO:0000313" key="4">
    <source>
        <dbReference type="Proteomes" id="UP000320085"/>
    </source>
</evidence>
<dbReference type="OrthoDB" id="9802472at2"/>
<accession>A0A543PMS0</accession>
<evidence type="ECO:0000259" key="2">
    <source>
        <dbReference type="Pfam" id="PF21686"/>
    </source>
</evidence>
<dbReference type="Gene3D" id="3.90.920.10">
    <property type="entry name" value="DNA primase, PRIM domain"/>
    <property type="match status" value="1"/>
</dbReference>
<organism evidence="3 4">
    <name type="scientific">Humibacillus xanthopallidus</name>
    <dbReference type="NCBI Taxonomy" id="412689"/>
    <lineage>
        <taxon>Bacteria</taxon>
        <taxon>Bacillati</taxon>
        <taxon>Actinomycetota</taxon>
        <taxon>Actinomycetes</taxon>
        <taxon>Micrococcales</taxon>
        <taxon>Intrasporangiaceae</taxon>
        <taxon>Humibacillus</taxon>
    </lineage>
</organism>
<proteinExistence type="predicted"/>